<reference evidence="2" key="1">
    <citation type="submission" date="2018-03" db="EMBL/GenBank/DDBJ databases">
        <title>Ecological and genomic features of two cosmopolitan and abundant freshwater picocyanobacteria.</title>
        <authorList>
            <person name="Cabello-Yeves P.J."/>
            <person name="Picazo A."/>
            <person name="Camacho A."/>
            <person name="Callieri C."/>
            <person name="Rosselli R."/>
            <person name="Roda-Garcia J."/>
            <person name="Coutinho F.H."/>
            <person name="Rodriguez-Valera F."/>
        </authorList>
    </citation>
    <scope>NUCLEOTIDE SEQUENCE [LARGE SCALE GENOMIC DNA]</scope>
    <source>
        <strain evidence="2">Tous</strain>
    </source>
</reference>
<dbReference type="EMBL" id="PXVC01000005">
    <property type="protein sequence ID" value="PSI02501.1"/>
    <property type="molecule type" value="Genomic_DNA"/>
</dbReference>
<dbReference type="STRING" id="1910958.BTM30_04395"/>
<accession>A0A2P7EH12</accession>
<proteinExistence type="predicted"/>
<evidence type="ECO:0000313" key="2">
    <source>
        <dbReference type="Proteomes" id="UP000240206"/>
    </source>
</evidence>
<gene>
    <name evidence="1" type="ORF">C7K08_02365</name>
</gene>
<organism evidence="1 2">
    <name type="scientific">Synechococcus lacustris str. Tous</name>
    <dbReference type="NCBI Taxonomy" id="1910958"/>
    <lineage>
        <taxon>Bacteria</taxon>
        <taxon>Bacillati</taxon>
        <taxon>Cyanobacteriota</taxon>
        <taxon>Cyanophyceae</taxon>
        <taxon>Synechococcales</taxon>
        <taxon>Synechococcaceae</taxon>
        <taxon>Synechococcus</taxon>
    </lineage>
</organism>
<protein>
    <recommendedName>
        <fullName evidence="3">Tetratricopeptide repeat-containing protein</fullName>
    </recommendedName>
</protein>
<name>A0A2P7EH12_9SYNE</name>
<sequence length="109" mass="11794">MAKGFWANVAAVGLGLLMVAACRQVKPEVDSCLKDVDANALPQALERCNRVVAAHLNDPRPLNDRFLLHTLLQNKAAACADISKAAAMVKTKGDLKDEIEVRLDSCRIP</sequence>
<dbReference type="AlphaFoldDB" id="A0A2P7EH12"/>
<evidence type="ECO:0008006" key="3">
    <source>
        <dbReference type="Google" id="ProtNLM"/>
    </source>
</evidence>
<keyword evidence="2" id="KW-1185">Reference proteome</keyword>
<dbReference type="PROSITE" id="PS51257">
    <property type="entry name" value="PROKAR_LIPOPROTEIN"/>
    <property type="match status" value="1"/>
</dbReference>
<dbReference type="Proteomes" id="UP000240206">
    <property type="component" value="Unassembled WGS sequence"/>
</dbReference>
<comment type="caution">
    <text evidence="1">The sequence shown here is derived from an EMBL/GenBank/DDBJ whole genome shotgun (WGS) entry which is preliminary data.</text>
</comment>
<evidence type="ECO:0000313" key="1">
    <source>
        <dbReference type="EMBL" id="PSI02501.1"/>
    </source>
</evidence>